<organism evidence="1">
    <name type="scientific">marine sediment metagenome</name>
    <dbReference type="NCBI Taxonomy" id="412755"/>
    <lineage>
        <taxon>unclassified sequences</taxon>
        <taxon>metagenomes</taxon>
        <taxon>ecological metagenomes</taxon>
    </lineage>
</organism>
<dbReference type="EMBL" id="LAZR01000437">
    <property type="protein sequence ID" value="KKN68891.1"/>
    <property type="molecule type" value="Genomic_DNA"/>
</dbReference>
<gene>
    <name evidence="1" type="ORF">LCGC14_0446770</name>
</gene>
<dbReference type="AlphaFoldDB" id="A0A0F9V5U4"/>
<evidence type="ECO:0000313" key="1">
    <source>
        <dbReference type="EMBL" id="KKN68891.1"/>
    </source>
</evidence>
<comment type="caution">
    <text evidence="1">The sequence shown here is derived from an EMBL/GenBank/DDBJ whole genome shotgun (WGS) entry which is preliminary data.</text>
</comment>
<reference evidence="1" key="1">
    <citation type="journal article" date="2015" name="Nature">
        <title>Complex archaea that bridge the gap between prokaryotes and eukaryotes.</title>
        <authorList>
            <person name="Spang A."/>
            <person name="Saw J.H."/>
            <person name="Jorgensen S.L."/>
            <person name="Zaremba-Niedzwiedzka K."/>
            <person name="Martijn J."/>
            <person name="Lind A.E."/>
            <person name="van Eijk R."/>
            <person name="Schleper C."/>
            <person name="Guy L."/>
            <person name="Ettema T.J."/>
        </authorList>
    </citation>
    <scope>NUCLEOTIDE SEQUENCE</scope>
</reference>
<sequence length="157" mass="17514">MAKAKTTHAPLELGTAAFWTRLTKEPAALAAQICAIDLVDLDTTLQQHASLRAWVNASYEVARIGEEKLKWELTKTRASLTYSASRVNDPVTDKPKTIAVLNAEVDNDPLVENVTKRLHTQGEMRAALGAMTKGLEDRKDMLIQIAAKQRREIEDYR</sequence>
<proteinExistence type="predicted"/>
<accession>A0A0F9V5U4</accession>
<protein>
    <submittedName>
        <fullName evidence="1">Uncharacterized protein</fullName>
    </submittedName>
</protein>
<name>A0A0F9V5U4_9ZZZZ</name>